<name>A0A813HFR9_POLGL</name>
<protein>
    <submittedName>
        <fullName evidence="2">Uncharacterized protein</fullName>
    </submittedName>
</protein>
<feature type="region of interest" description="Disordered" evidence="1">
    <location>
        <begin position="48"/>
        <end position="100"/>
    </location>
</feature>
<dbReference type="OrthoDB" id="10683244at2759"/>
<proteinExistence type="predicted"/>
<organism evidence="2 3">
    <name type="scientific">Polarella glacialis</name>
    <name type="common">Dinoflagellate</name>
    <dbReference type="NCBI Taxonomy" id="89957"/>
    <lineage>
        <taxon>Eukaryota</taxon>
        <taxon>Sar</taxon>
        <taxon>Alveolata</taxon>
        <taxon>Dinophyceae</taxon>
        <taxon>Suessiales</taxon>
        <taxon>Suessiaceae</taxon>
        <taxon>Polarella</taxon>
    </lineage>
</organism>
<sequence>MTAFVLNRQWNVCWQLTLSGPEAAQLDSATAALAEAAEALTTVREVRQRLRSDRKGKGKGKGPQARAQASGPSASTPLLPGQLRSGFQPAVEPRKGHGKGQFSGQFTFRSIADRNATSSCRACGRRGHWVGDSVCPMARSANIATPISHEVLEMHPIMSRGFDYERDMFRTLTEDERLAWLRIAEPDPPTSLEADEWSPIGSEDSSDKSGWEILMTHLRSSEMSLGPSEMRHPDSQHAIVDTASSLSLAGDAWWEDYQQCLRVCHLDDHIKTEPCRELFKFGSGGLRESRLHVTAPAVVANTPVLLRFHVIEGSDLGLLLGRDSTDGTCNVNLAEHLLVYGQRTCPLKVSQAGHPCTDSLPYAYSALHDLFQASVTKILPSRLRPRQSLAADQHGHGYFCRSCTVLKATQPCAMCRAPTCFQCLDHEQCPRCRYGLYVPTADDGCQAVQQSQWRPIKGGQRMQLASGLAQAQLLHAHGVSPVGVRSVLEASMARDICHTLTAGIHKFHCQPGCVQSCLANGSPLFDPEDGVDEPVEEEEWFCTVEVSRKATEFRLKAQTEAPCAMVGTVDTVLWKVFHAFVEPRAVGSEVWWLCWSDNLKHRGVIIIIVFHRNFTAINCVSLWASDFSSPMERLVQSLISSTKFCHVSEFPSQVGMYFRSPESGISDCAVSYRAARLTASKVWSTGRSDIIDVPYTYTVRTRFAEAGCPLLFDQRHHPRYIKQVQSGIPGSFHGVSDFWGGGTEEDEKMPLVGALGMQLCLLEMPDPFRYSQQLRISAPLPKEWDAIHPTLEADPGYGEDCEDLLG</sequence>
<comment type="caution">
    <text evidence="2">The sequence shown here is derived from an EMBL/GenBank/DDBJ whole genome shotgun (WGS) entry which is preliminary data.</text>
</comment>
<dbReference type="EMBL" id="CAJNNV010031582">
    <property type="protein sequence ID" value="CAE8636958.1"/>
    <property type="molecule type" value="Genomic_DNA"/>
</dbReference>
<accession>A0A813HFR9</accession>
<reference evidence="2" key="1">
    <citation type="submission" date="2021-02" db="EMBL/GenBank/DDBJ databases">
        <authorList>
            <person name="Dougan E. K."/>
            <person name="Rhodes N."/>
            <person name="Thang M."/>
            <person name="Chan C."/>
        </authorList>
    </citation>
    <scope>NUCLEOTIDE SEQUENCE</scope>
</reference>
<evidence type="ECO:0000313" key="2">
    <source>
        <dbReference type="EMBL" id="CAE8636958.1"/>
    </source>
</evidence>
<evidence type="ECO:0000256" key="1">
    <source>
        <dbReference type="SAM" id="MobiDB-lite"/>
    </source>
</evidence>
<keyword evidence="3" id="KW-1185">Reference proteome</keyword>
<evidence type="ECO:0000313" key="3">
    <source>
        <dbReference type="Proteomes" id="UP000654075"/>
    </source>
</evidence>
<gene>
    <name evidence="2" type="ORF">PGLA1383_LOCUS52358</name>
</gene>
<dbReference type="Proteomes" id="UP000654075">
    <property type="component" value="Unassembled WGS sequence"/>
</dbReference>
<dbReference type="AlphaFoldDB" id="A0A813HFR9"/>